<dbReference type="InterPro" id="IPR023606">
    <property type="entry name" value="CoA-Trfase_III_dom_1_sf"/>
</dbReference>
<dbReference type="SUPFAM" id="SSF89796">
    <property type="entry name" value="CoA-transferase family III (CaiB/BaiF)"/>
    <property type="match status" value="1"/>
</dbReference>
<name>A0A6J6LCE6_9ZZZZ</name>
<evidence type="ECO:0000313" key="2">
    <source>
        <dbReference type="EMBL" id="CAB4659381.1"/>
    </source>
</evidence>
<dbReference type="InterPro" id="IPR044855">
    <property type="entry name" value="CoA-Trfase_III_dom3_sf"/>
</dbReference>
<evidence type="ECO:0000256" key="1">
    <source>
        <dbReference type="ARBA" id="ARBA00022679"/>
    </source>
</evidence>
<dbReference type="InterPro" id="IPR003673">
    <property type="entry name" value="CoA-Trfase_fam_III"/>
</dbReference>
<proteinExistence type="predicted"/>
<sequence length="179" mass="19161">MYRCAPEIDATGNENGEMWVAINCRDDADWAALCGVIGQPELATDARYATFANRASAAGELDALIGAWTISRNRFDVTDACQEVGVPAGPMLTSPDLLANDHVKERGFLVEIDQPGVGTFVFEGRGFLASGMTEPVETPAPWLGEHSVEICRDLLGRDDATIQDLIARGIVEVTPPAGK</sequence>
<dbReference type="InterPro" id="IPR050483">
    <property type="entry name" value="CoA-transferase_III_domain"/>
</dbReference>
<dbReference type="PANTHER" id="PTHR48207:SF3">
    <property type="entry name" value="SUCCINATE--HYDROXYMETHYLGLUTARATE COA-TRANSFERASE"/>
    <property type="match status" value="1"/>
</dbReference>
<dbReference type="Gene3D" id="3.40.50.10540">
    <property type="entry name" value="Crotonobetainyl-coa:carnitine coa-transferase, domain 1"/>
    <property type="match status" value="1"/>
</dbReference>
<keyword evidence="1" id="KW-0808">Transferase</keyword>
<gene>
    <name evidence="2" type="ORF">UFOPK2143_01739</name>
</gene>
<dbReference type="Pfam" id="PF02515">
    <property type="entry name" value="CoA_transf_3"/>
    <property type="match status" value="1"/>
</dbReference>
<dbReference type="AlphaFoldDB" id="A0A6J6LCE6"/>
<dbReference type="GO" id="GO:0008410">
    <property type="term" value="F:CoA-transferase activity"/>
    <property type="evidence" value="ECO:0007669"/>
    <property type="project" value="TreeGrafter"/>
</dbReference>
<dbReference type="EMBL" id="CAEZVV010000179">
    <property type="protein sequence ID" value="CAB4659381.1"/>
    <property type="molecule type" value="Genomic_DNA"/>
</dbReference>
<accession>A0A6J6LCE6</accession>
<dbReference type="PANTHER" id="PTHR48207">
    <property type="entry name" value="SUCCINATE--HYDROXYMETHYLGLUTARATE COA-TRANSFERASE"/>
    <property type="match status" value="1"/>
</dbReference>
<protein>
    <submittedName>
        <fullName evidence="2">Unannotated protein</fullName>
    </submittedName>
</protein>
<dbReference type="Gene3D" id="3.30.1540.10">
    <property type="entry name" value="formyl-coa transferase, domain 3"/>
    <property type="match status" value="1"/>
</dbReference>
<reference evidence="2" key="1">
    <citation type="submission" date="2020-05" db="EMBL/GenBank/DDBJ databases">
        <authorList>
            <person name="Chiriac C."/>
            <person name="Salcher M."/>
            <person name="Ghai R."/>
            <person name="Kavagutti S V."/>
        </authorList>
    </citation>
    <scope>NUCLEOTIDE SEQUENCE</scope>
</reference>
<organism evidence="2">
    <name type="scientific">freshwater metagenome</name>
    <dbReference type="NCBI Taxonomy" id="449393"/>
    <lineage>
        <taxon>unclassified sequences</taxon>
        <taxon>metagenomes</taxon>
        <taxon>ecological metagenomes</taxon>
    </lineage>
</organism>